<proteinExistence type="predicted"/>
<dbReference type="PANTHER" id="PTHR33408:SF2">
    <property type="entry name" value="TRANSPOSASE DDE DOMAIN-CONTAINING PROTEIN"/>
    <property type="match status" value="1"/>
</dbReference>
<dbReference type="KEGG" id="vpi:BW732_01430"/>
<gene>
    <name evidence="3" type="ORF">BW732_01430</name>
</gene>
<feature type="domain" description="Transposase DDE" evidence="2">
    <location>
        <begin position="323"/>
        <end position="442"/>
    </location>
</feature>
<dbReference type="PANTHER" id="PTHR33408">
    <property type="entry name" value="TRANSPOSASE"/>
    <property type="match status" value="1"/>
</dbReference>
<evidence type="ECO:0000259" key="2">
    <source>
        <dbReference type="Pfam" id="PF13751"/>
    </source>
</evidence>
<dbReference type="Proteomes" id="UP000188246">
    <property type="component" value="Chromosome"/>
</dbReference>
<evidence type="ECO:0000313" key="4">
    <source>
        <dbReference type="Proteomes" id="UP000188246"/>
    </source>
</evidence>
<organism evidence="3 4">
    <name type="scientific">Vagococcus penaei</name>
    <dbReference type="NCBI Taxonomy" id="633807"/>
    <lineage>
        <taxon>Bacteria</taxon>
        <taxon>Bacillati</taxon>
        <taxon>Bacillota</taxon>
        <taxon>Bacilli</taxon>
        <taxon>Lactobacillales</taxon>
        <taxon>Enterococcaceae</taxon>
        <taxon>Vagococcus</taxon>
    </lineage>
</organism>
<dbReference type="InterPro" id="IPR008490">
    <property type="entry name" value="Transposase_InsH_N"/>
</dbReference>
<dbReference type="InterPro" id="IPR025668">
    <property type="entry name" value="Tnp_DDE_dom"/>
</dbReference>
<reference evidence="3 4" key="1">
    <citation type="journal article" date="2010" name="Int. J. Syst. Evol. Microbiol.">
        <title>Vagococcus penaei sp. nov., isolated from spoilage microbiota of cooked shrimp (Penaeus vannamei).</title>
        <authorList>
            <person name="Jaffres E."/>
            <person name="Prevost H."/>
            <person name="Rossero A."/>
            <person name="Joffraud J.J."/>
            <person name="Dousset X."/>
        </authorList>
    </citation>
    <scope>NUCLEOTIDE SEQUENCE [LARGE SCALE GENOMIC DNA]</scope>
    <source>
        <strain evidence="3 4">CD276</strain>
    </source>
</reference>
<dbReference type="Pfam" id="PF05598">
    <property type="entry name" value="DUF772"/>
    <property type="match status" value="1"/>
</dbReference>
<protein>
    <submittedName>
        <fullName evidence="3">DDE transposase</fullName>
    </submittedName>
</protein>
<dbReference type="EMBL" id="CP019609">
    <property type="protein sequence ID" value="AQP53017.1"/>
    <property type="molecule type" value="Genomic_DNA"/>
</dbReference>
<evidence type="ECO:0000313" key="3">
    <source>
        <dbReference type="EMBL" id="AQP53017.1"/>
    </source>
</evidence>
<dbReference type="RefSeq" id="WP_077275114.1">
    <property type="nucleotide sequence ID" value="NZ_CP019609.1"/>
</dbReference>
<feature type="domain" description="Transposase InsH N-terminal" evidence="1">
    <location>
        <begin position="17"/>
        <end position="114"/>
    </location>
</feature>
<dbReference type="NCBIfam" id="NF033551">
    <property type="entry name" value="transpos_IS1182"/>
    <property type="match status" value="1"/>
</dbReference>
<dbReference type="Pfam" id="PF13751">
    <property type="entry name" value="DDE_Tnp_1_6"/>
    <property type="match status" value="1"/>
</dbReference>
<evidence type="ECO:0000259" key="1">
    <source>
        <dbReference type="Pfam" id="PF05598"/>
    </source>
</evidence>
<dbReference type="AlphaFoldDB" id="A0A1Q2D405"/>
<name>A0A1Q2D405_9ENTE</name>
<dbReference type="InterPro" id="IPR047629">
    <property type="entry name" value="IS1182_transpos"/>
</dbReference>
<keyword evidence="4" id="KW-1185">Reference proteome</keyword>
<sequence length="497" mass="58796">MLKKQDMSKRNQIGFYSLEDLVPKEHLLRDIDKYVDFNFIYKLVEDKYDESNGRPSIDPVLLIKLPLIQYLYGIKSMRQTIKDVEVNMAYRWFLGLDIEDAVPHFSTFGKNYSRRFRGTDIFEQIFYGILEQCIEAELVDTSEVFIDGTHIKAHANNKKYESNEVTEETLFYVESLQKEVEIDREKRLKKPLKRREESENQVKHKKISKTDDESGWFHKGEHKQVFAYAAQVACDKNGWVLGYTTHPGNQHDSRTFIDIYNKLQSHFTLDKLVMDAGYKTPGIAHLLFQNNLTPIFPYKRPMTKKGFYKKHDYVYDEYYDQYICPNVKILSYTTTNRDGYREYKSNTSDCSQCPLIAYCTESKEKRKLIQRHLWENDMERCEDIRHSLGMKAIYNNRKQTIERLFGTAKEFHGLRYTNLIGKEKMHMKIGLTFACLNIKKLAKMLKLRDLKGSIFLSILGILSKIMIRYKKTNQLPFMSNWFVFNLKPLISQRFFSS</sequence>
<accession>A0A1Q2D405</accession>